<evidence type="ECO:0000313" key="3">
    <source>
        <dbReference type="Proteomes" id="UP000239920"/>
    </source>
</evidence>
<organism evidence="2 3">
    <name type="scientific">Limosilactobacillus pontis</name>
    <dbReference type="NCBI Taxonomy" id="35787"/>
    <lineage>
        <taxon>Bacteria</taxon>
        <taxon>Bacillati</taxon>
        <taxon>Bacillota</taxon>
        <taxon>Bacilli</taxon>
        <taxon>Lactobacillales</taxon>
        <taxon>Lactobacillaceae</taxon>
        <taxon>Limosilactobacillus</taxon>
    </lineage>
</organism>
<proteinExistence type="predicted"/>
<feature type="transmembrane region" description="Helical" evidence="1">
    <location>
        <begin position="55"/>
        <end position="86"/>
    </location>
</feature>
<comment type="caution">
    <text evidence="2">The sequence shown here is derived from an EMBL/GenBank/DDBJ whole genome shotgun (WGS) entry which is preliminary data.</text>
</comment>
<keyword evidence="1" id="KW-0472">Membrane</keyword>
<gene>
    <name evidence="2" type="ORF">CK797_03065</name>
</gene>
<keyword evidence="1" id="KW-0812">Transmembrane</keyword>
<name>A0A2J6NNL9_9LACO</name>
<dbReference type="OrthoDB" id="2324129at2"/>
<sequence>MESLLSFGLTLIFLAESFYEVRLYLFLQFVAQHHPQAASRRRLQRILRIERVWNWLSWLFILALIVLPAHYAILLVSVITLIETVIVQRMDRIKQKLNL</sequence>
<dbReference type="EMBL" id="PNFV01000003">
    <property type="protein sequence ID" value="PMB82826.1"/>
    <property type="molecule type" value="Genomic_DNA"/>
</dbReference>
<evidence type="ECO:0000256" key="1">
    <source>
        <dbReference type="SAM" id="Phobius"/>
    </source>
</evidence>
<evidence type="ECO:0000313" key="2">
    <source>
        <dbReference type="EMBL" id="PMB82826.1"/>
    </source>
</evidence>
<accession>A0A2J6NNL9</accession>
<dbReference type="AlphaFoldDB" id="A0A2J6NNL9"/>
<protein>
    <submittedName>
        <fullName evidence="2">Uncharacterized protein</fullName>
    </submittedName>
</protein>
<dbReference type="Proteomes" id="UP000239920">
    <property type="component" value="Unassembled WGS sequence"/>
</dbReference>
<keyword evidence="1" id="KW-1133">Transmembrane helix</keyword>
<reference evidence="2 3" key="1">
    <citation type="submission" date="2017-09" db="EMBL/GenBank/DDBJ databases">
        <title>Bacterial strain isolated from the female urinary microbiota.</title>
        <authorList>
            <person name="Thomas-White K."/>
            <person name="Kumar N."/>
            <person name="Forster S."/>
            <person name="Putonti C."/>
            <person name="Lawley T."/>
            <person name="Wolfe A.J."/>
        </authorList>
    </citation>
    <scope>NUCLEOTIDE SEQUENCE [LARGE SCALE GENOMIC DNA]</scope>
    <source>
        <strain evidence="2 3">UMB0683</strain>
    </source>
</reference>
<dbReference type="RefSeq" id="WP_104688343.1">
    <property type="nucleotide sequence ID" value="NZ_JBKTHY010000001.1"/>
</dbReference>